<dbReference type="GeneID" id="19266855"/>
<dbReference type="OrthoDB" id="5389929at2759"/>
<evidence type="ECO:0000313" key="3">
    <source>
        <dbReference type="Proteomes" id="UP000030651"/>
    </source>
</evidence>
<dbReference type="AlphaFoldDB" id="W3XPV1"/>
<dbReference type="EMBL" id="KI912109">
    <property type="protein sequence ID" value="ETS88014.1"/>
    <property type="molecule type" value="Genomic_DNA"/>
</dbReference>
<dbReference type="Proteomes" id="UP000030651">
    <property type="component" value="Unassembled WGS sequence"/>
</dbReference>
<name>W3XPV1_PESFW</name>
<reference evidence="3" key="1">
    <citation type="journal article" date="2015" name="BMC Genomics">
        <title>Genomic and transcriptomic analysis of the endophytic fungus Pestalotiopsis fici reveals its lifestyle and high potential for synthesis of natural products.</title>
        <authorList>
            <person name="Wang X."/>
            <person name="Zhang X."/>
            <person name="Liu L."/>
            <person name="Xiang M."/>
            <person name="Wang W."/>
            <person name="Sun X."/>
            <person name="Che Y."/>
            <person name="Guo L."/>
            <person name="Liu G."/>
            <person name="Guo L."/>
            <person name="Wang C."/>
            <person name="Yin W.B."/>
            <person name="Stadler M."/>
            <person name="Zhang X."/>
            <person name="Liu X."/>
        </authorList>
    </citation>
    <scope>NUCLEOTIDE SEQUENCE [LARGE SCALE GENOMIC DNA]</scope>
    <source>
        <strain evidence="3">W106-1 / CGMCC3.15140</strain>
    </source>
</reference>
<dbReference type="InParanoid" id="W3XPV1"/>
<organism evidence="2 3">
    <name type="scientific">Pestalotiopsis fici (strain W106-1 / CGMCC3.15140)</name>
    <dbReference type="NCBI Taxonomy" id="1229662"/>
    <lineage>
        <taxon>Eukaryota</taxon>
        <taxon>Fungi</taxon>
        <taxon>Dikarya</taxon>
        <taxon>Ascomycota</taxon>
        <taxon>Pezizomycotina</taxon>
        <taxon>Sordariomycetes</taxon>
        <taxon>Xylariomycetidae</taxon>
        <taxon>Amphisphaeriales</taxon>
        <taxon>Sporocadaceae</taxon>
        <taxon>Pestalotiopsis</taxon>
    </lineage>
</organism>
<protein>
    <recommendedName>
        <fullName evidence="1">DUF7708 domain-containing protein</fullName>
    </recommendedName>
</protein>
<gene>
    <name evidence="2" type="ORF">PFICI_01842</name>
</gene>
<dbReference type="Pfam" id="PF24809">
    <property type="entry name" value="DUF7708"/>
    <property type="match status" value="1"/>
</dbReference>
<feature type="domain" description="DUF7708" evidence="1">
    <location>
        <begin position="103"/>
        <end position="226"/>
    </location>
</feature>
<dbReference type="RefSeq" id="XP_007828614.1">
    <property type="nucleotide sequence ID" value="XM_007830423.1"/>
</dbReference>
<dbReference type="HOGENOM" id="CLU_028429_0_0_1"/>
<dbReference type="eggNOG" id="ENOG502SK8J">
    <property type="taxonomic scope" value="Eukaryota"/>
</dbReference>
<keyword evidence="3" id="KW-1185">Reference proteome</keyword>
<sequence>MDNLLDSWPKEVGLQKTDLDSREFIQLVEIEEKQKCFHAWLERRQLALEERQALHCRNYGEFAAYWSEVSEGAQSSFSLRHEKGWRKWTKTCQSYAIEIHDLMMNIKPLLDIVSSLGAPYSGAAIGTLTGLFAIAVTKTELDSTVCSAITGIRDRLPGFQMYEKIYQHNSDLKKKIALSYIRFIELSMSITKYCLRSGSYRWAIALFDPTKFMDQMNLANEAVMQVRLKCEELLNERVYDLDKHIKSLKTETLDLKTEIRGLRDSANRVQKEKHTEVLLSLKADLGIQTFDFQLQRQELDKYHKGLLNESREEGHFFQQMSAHRIKELQETRAFVSWSTDDTSSVLFLQGQNSPEIGYHKSSSWISPFAVDQVMQLQKTDPGDPFGYCMLPEDSSGIHSVLPRILFHLLNHRLCDLGPSENRSKLQHEIKMYAACHLDKQTSERRRAPSSEGDKDDEPTAILQRVALAVLALYPAHQPVRIVLDRIDRCPKDEQYDLMDLLGSLIQKAACNLKILCVADSAAWSVSKATYGRTFGGRVHLVELQQKLLTMGGETDY</sequence>
<evidence type="ECO:0000313" key="2">
    <source>
        <dbReference type="EMBL" id="ETS88014.1"/>
    </source>
</evidence>
<dbReference type="KEGG" id="pfy:PFICI_01842"/>
<dbReference type="InterPro" id="IPR056125">
    <property type="entry name" value="DUF7708"/>
</dbReference>
<accession>W3XPV1</accession>
<proteinExistence type="predicted"/>
<dbReference type="OMA" id="QCWLSPV"/>
<evidence type="ECO:0000259" key="1">
    <source>
        <dbReference type="Pfam" id="PF24809"/>
    </source>
</evidence>